<accession>A0A0E9NBV0</accession>
<dbReference type="STRING" id="698492.A0A0E9NBV0"/>
<dbReference type="OMA" id="KGSIFAM"/>
<dbReference type="AlphaFoldDB" id="A0A0E9NBV0"/>
<evidence type="ECO:0000259" key="9">
    <source>
        <dbReference type="PROSITE" id="PS51285"/>
    </source>
</evidence>
<reference evidence="10 11" key="2">
    <citation type="journal article" date="2014" name="J. Gen. Appl. Microbiol.">
        <title>The early diverging ascomycetous budding yeast Saitoella complicata has three histone deacetylases belonging to the Clr6, Hos2, and Rpd3 lineages.</title>
        <authorList>
            <person name="Nishida H."/>
            <person name="Matsumoto T."/>
            <person name="Kondo S."/>
            <person name="Hamamoto M."/>
            <person name="Yoshikawa H."/>
        </authorList>
    </citation>
    <scope>NUCLEOTIDE SEQUENCE [LARGE SCALE GENOMIC DNA]</scope>
    <source>
        <strain evidence="10 11">NRRL Y-17804</strain>
    </source>
</reference>
<proteinExistence type="predicted"/>
<dbReference type="OrthoDB" id="63267at2759"/>
<dbReference type="InterPro" id="IPR000719">
    <property type="entry name" value="Prot_kinase_dom"/>
</dbReference>
<feature type="domain" description="AGC-kinase C-terminal" evidence="9">
    <location>
        <begin position="414"/>
        <end position="501"/>
    </location>
</feature>
<feature type="compositionally biased region" description="Polar residues" evidence="7">
    <location>
        <begin position="112"/>
        <end position="122"/>
    </location>
</feature>
<protein>
    <recommendedName>
        <fullName evidence="12">Protein kinase domain-containing protein</fullName>
    </recommendedName>
</protein>
<keyword evidence="1" id="KW-0723">Serine/threonine-protein kinase</keyword>
<dbReference type="SMART" id="SM00220">
    <property type="entry name" value="S_TKc"/>
    <property type="match status" value="1"/>
</dbReference>
<dbReference type="PROSITE" id="PS00108">
    <property type="entry name" value="PROTEIN_KINASE_ST"/>
    <property type="match status" value="1"/>
</dbReference>
<dbReference type="FunFam" id="1.10.510.10:FF:000048">
    <property type="entry name" value="Protein kinase C"/>
    <property type="match status" value="1"/>
</dbReference>
<reference evidence="10 11" key="3">
    <citation type="journal article" date="2015" name="Genome Announc.">
        <title>Draft Genome Sequence of the Archiascomycetous Yeast Saitoella complicata.</title>
        <authorList>
            <person name="Yamauchi K."/>
            <person name="Kondo S."/>
            <person name="Hamamoto M."/>
            <person name="Takahashi Y."/>
            <person name="Ogura Y."/>
            <person name="Hayashi T."/>
            <person name="Nishida H."/>
        </authorList>
    </citation>
    <scope>NUCLEOTIDE SEQUENCE [LARGE SCALE GENOMIC DNA]</scope>
    <source>
        <strain evidence="10 11">NRRL Y-17804</strain>
    </source>
</reference>
<dbReference type="PANTHER" id="PTHR24351">
    <property type="entry name" value="RIBOSOMAL PROTEIN S6 KINASE"/>
    <property type="match status" value="1"/>
</dbReference>
<keyword evidence="2" id="KW-0597">Phosphoprotein</keyword>
<keyword evidence="3" id="KW-0808">Transferase</keyword>
<evidence type="ECO:0000259" key="8">
    <source>
        <dbReference type="PROSITE" id="PS50011"/>
    </source>
</evidence>
<feature type="compositionally biased region" description="Basic and acidic residues" evidence="7">
    <location>
        <begin position="24"/>
        <end position="33"/>
    </location>
</feature>
<evidence type="ECO:0000256" key="7">
    <source>
        <dbReference type="SAM" id="MobiDB-lite"/>
    </source>
</evidence>
<dbReference type="FunFam" id="3.30.200.20:FF:000042">
    <property type="entry name" value="Aurora kinase A"/>
    <property type="match status" value="1"/>
</dbReference>
<dbReference type="Gene3D" id="1.10.510.10">
    <property type="entry name" value="Transferase(Phosphotransferase) domain 1"/>
    <property type="match status" value="1"/>
</dbReference>
<dbReference type="GO" id="GO:0004674">
    <property type="term" value="F:protein serine/threonine kinase activity"/>
    <property type="evidence" value="ECO:0007669"/>
    <property type="project" value="UniProtKB-KW"/>
</dbReference>
<dbReference type="Proteomes" id="UP000033140">
    <property type="component" value="Unassembled WGS sequence"/>
</dbReference>
<sequence>MAAVFAFDDSDDFLAAPRRDRADTLDSNDEHWVPGHAGVVPGPRTPTLSRESTVTISDSSTIIEYNAAAEDGVEDGDVTITHEGAANANFKMVDDDETPMPSGAQTPRAPRQPNSTPASPSTKEYEVPLDEDFVSSISAPPSRKMAPSDFTPLKVLGKGAYGTVHLVKQNSTGRLFAQKQLKKASIVVRAKTVDGIKAERQILEEVRHPFIVKLFYAFQSHTKLYLILEYAMGGELFTHLETAKMFDEATAAFYTAEIVLALSHLHSLGVVYRDLKPENCLLDAEGHVLLTDFGLSKVSDANGADEGQPRLTSFVGTCEYMAPEILQEQGHDAAVDWWSLGVLLYEFLTGMPPFTGNNKKKIMDKITKTKLSLPYYLSPDAKDLLTKLLKKTPSVRLGSKSGDVNKIKAHRLFRKIDWKALERREVSPPIVPMITDPELAENFADEFTTLAVVGSPPVTPGGEGMPMPFSGVDGMDGHAASSPGMFKDFSYIASTSFIQRAMEAQINHFGE</sequence>
<feature type="region of interest" description="Disordered" evidence="7">
    <location>
        <begin position="85"/>
        <end position="127"/>
    </location>
</feature>
<dbReference type="PROSITE" id="PS51285">
    <property type="entry name" value="AGC_KINASE_CTER"/>
    <property type="match status" value="1"/>
</dbReference>
<evidence type="ECO:0008006" key="12">
    <source>
        <dbReference type="Google" id="ProtNLM"/>
    </source>
</evidence>
<dbReference type="InterPro" id="IPR000961">
    <property type="entry name" value="AGC-kinase_C"/>
</dbReference>
<gene>
    <name evidence="10" type="ORF">G7K_1565-t1</name>
</gene>
<keyword evidence="5" id="KW-0418">Kinase</keyword>
<dbReference type="Gene3D" id="3.30.200.20">
    <property type="entry name" value="Phosphorylase Kinase, domain 1"/>
    <property type="match status" value="1"/>
</dbReference>
<keyword evidence="4" id="KW-0547">Nucleotide-binding</keyword>
<evidence type="ECO:0000256" key="6">
    <source>
        <dbReference type="ARBA" id="ARBA00022840"/>
    </source>
</evidence>
<keyword evidence="6" id="KW-0067">ATP-binding</keyword>
<comment type="caution">
    <text evidence="10">The sequence shown here is derived from an EMBL/GenBank/DDBJ whole genome shotgun (WGS) entry which is preliminary data.</text>
</comment>
<evidence type="ECO:0000256" key="4">
    <source>
        <dbReference type="ARBA" id="ARBA00022741"/>
    </source>
</evidence>
<reference evidence="10 11" key="1">
    <citation type="journal article" date="2011" name="J. Gen. Appl. Microbiol.">
        <title>Draft genome sequencing of the enigmatic yeast Saitoella complicata.</title>
        <authorList>
            <person name="Nishida H."/>
            <person name="Hamamoto M."/>
            <person name="Sugiyama J."/>
        </authorList>
    </citation>
    <scope>NUCLEOTIDE SEQUENCE [LARGE SCALE GENOMIC DNA]</scope>
    <source>
        <strain evidence="10 11">NRRL Y-17804</strain>
    </source>
</reference>
<feature type="region of interest" description="Disordered" evidence="7">
    <location>
        <begin position="24"/>
        <end position="55"/>
    </location>
</feature>
<dbReference type="Pfam" id="PF00069">
    <property type="entry name" value="Pkinase"/>
    <property type="match status" value="1"/>
</dbReference>
<name>A0A0E9NBV0_SAICN</name>
<keyword evidence="11" id="KW-1185">Reference proteome</keyword>
<evidence type="ECO:0000256" key="2">
    <source>
        <dbReference type="ARBA" id="ARBA00022553"/>
    </source>
</evidence>
<dbReference type="SMART" id="SM00133">
    <property type="entry name" value="S_TK_X"/>
    <property type="match status" value="1"/>
</dbReference>
<dbReference type="InterPro" id="IPR008271">
    <property type="entry name" value="Ser/Thr_kinase_AS"/>
</dbReference>
<dbReference type="InterPro" id="IPR011009">
    <property type="entry name" value="Kinase-like_dom_sf"/>
</dbReference>
<evidence type="ECO:0000313" key="10">
    <source>
        <dbReference type="EMBL" id="GAO47357.1"/>
    </source>
</evidence>
<evidence type="ECO:0000256" key="1">
    <source>
        <dbReference type="ARBA" id="ARBA00022527"/>
    </source>
</evidence>
<organism evidence="10 11">
    <name type="scientific">Saitoella complicata (strain BCRC 22490 / CBS 7301 / JCM 7358 / NBRC 10748 / NRRL Y-17804)</name>
    <dbReference type="NCBI Taxonomy" id="698492"/>
    <lineage>
        <taxon>Eukaryota</taxon>
        <taxon>Fungi</taxon>
        <taxon>Dikarya</taxon>
        <taxon>Ascomycota</taxon>
        <taxon>Taphrinomycotina</taxon>
        <taxon>Taphrinomycotina incertae sedis</taxon>
        <taxon>Saitoella</taxon>
    </lineage>
</organism>
<dbReference type="GO" id="GO:0005524">
    <property type="term" value="F:ATP binding"/>
    <property type="evidence" value="ECO:0007669"/>
    <property type="project" value="UniProtKB-KW"/>
</dbReference>
<evidence type="ECO:0000256" key="5">
    <source>
        <dbReference type="ARBA" id="ARBA00022777"/>
    </source>
</evidence>
<dbReference type="RefSeq" id="XP_019022720.1">
    <property type="nucleotide sequence ID" value="XM_019166963.1"/>
</dbReference>
<dbReference type="EMBL" id="BACD03000008">
    <property type="protein sequence ID" value="GAO47357.1"/>
    <property type="molecule type" value="Genomic_DNA"/>
</dbReference>
<dbReference type="PROSITE" id="PS50011">
    <property type="entry name" value="PROTEIN_KINASE_DOM"/>
    <property type="match status" value="1"/>
</dbReference>
<evidence type="ECO:0000256" key="3">
    <source>
        <dbReference type="ARBA" id="ARBA00022679"/>
    </source>
</evidence>
<feature type="domain" description="Protein kinase" evidence="8">
    <location>
        <begin position="150"/>
        <end position="413"/>
    </location>
</feature>
<evidence type="ECO:0000313" key="11">
    <source>
        <dbReference type="Proteomes" id="UP000033140"/>
    </source>
</evidence>
<dbReference type="SUPFAM" id="SSF56112">
    <property type="entry name" value="Protein kinase-like (PK-like)"/>
    <property type="match status" value="1"/>
</dbReference>